<evidence type="ECO:0000256" key="2">
    <source>
        <dbReference type="ARBA" id="ARBA00022692"/>
    </source>
</evidence>
<sequence>MWTIINLTIAIVLIVTVIIGLTAKSQKQVKKWMTITRCLYLLLLITGVVILFYLFPIKPLVAILKFALAICLVVLIEMSFAKKQEQSMTIGLSAVLSLFFILVIACGYYL</sequence>
<feature type="transmembrane region" description="Helical" evidence="5">
    <location>
        <begin position="6"/>
        <end position="23"/>
    </location>
</feature>
<dbReference type="KEGG" id="lho:LOOC260_112870"/>
<feature type="transmembrane region" description="Helical" evidence="5">
    <location>
        <begin position="90"/>
        <end position="109"/>
    </location>
</feature>
<dbReference type="EMBL" id="AP014680">
    <property type="protein sequence ID" value="BAP85824.1"/>
    <property type="molecule type" value="Genomic_DNA"/>
</dbReference>
<dbReference type="HOGENOM" id="CLU_146641_0_2_9"/>
<gene>
    <name evidence="6" type="ORF">LOOC260_112870</name>
</gene>
<keyword evidence="4 5" id="KW-0472">Membrane</keyword>
<dbReference type="InterPro" id="IPR010899">
    <property type="entry name" value="UPF0344"/>
</dbReference>
<keyword evidence="1" id="KW-1003">Cell membrane</keyword>
<dbReference type="AlphaFoldDB" id="A0A0A1GY50"/>
<evidence type="ECO:0000256" key="5">
    <source>
        <dbReference type="SAM" id="Phobius"/>
    </source>
</evidence>
<proteinExistence type="predicted"/>
<keyword evidence="2 5" id="KW-0812">Transmembrane</keyword>
<evidence type="ECO:0000313" key="7">
    <source>
        <dbReference type="Proteomes" id="UP000031620"/>
    </source>
</evidence>
<evidence type="ECO:0000313" key="6">
    <source>
        <dbReference type="EMBL" id="BAP85824.1"/>
    </source>
</evidence>
<feature type="transmembrane region" description="Helical" evidence="5">
    <location>
        <begin position="35"/>
        <end position="54"/>
    </location>
</feature>
<organism evidence="6 7">
    <name type="scientific">Paucilactobacillus hokkaidonensis JCM 18461</name>
    <dbReference type="NCBI Taxonomy" id="1291742"/>
    <lineage>
        <taxon>Bacteria</taxon>
        <taxon>Bacillati</taxon>
        <taxon>Bacillota</taxon>
        <taxon>Bacilli</taxon>
        <taxon>Lactobacillales</taxon>
        <taxon>Lactobacillaceae</taxon>
        <taxon>Paucilactobacillus</taxon>
    </lineage>
</organism>
<keyword evidence="3 5" id="KW-1133">Transmembrane helix</keyword>
<evidence type="ECO:0000256" key="1">
    <source>
        <dbReference type="ARBA" id="ARBA00022475"/>
    </source>
</evidence>
<feature type="transmembrane region" description="Helical" evidence="5">
    <location>
        <begin position="60"/>
        <end position="78"/>
    </location>
</feature>
<dbReference type="Pfam" id="PF07457">
    <property type="entry name" value="DUF1516"/>
    <property type="match status" value="1"/>
</dbReference>
<dbReference type="STRING" id="1291742.LOOC260_112870"/>
<dbReference type="Proteomes" id="UP000031620">
    <property type="component" value="Chromosome"/>
</dbReference>
<protein>
    <recommendedName>
        <fullName evidence="8">DUF1516 family protein</fullName>
    </recommendedName>
</protein>
<dbReference type="RefSeq" id="WP_052467322.1">
    <property type="nucleotide sequence ID" value="NZ_AP014680.1"/>
</dbReference>
<evidence type="ECO:0000256" key="3">
    <source>
        <dbReference type="ARBA" id="ARBA00022989"/>
    </source>
</evidence>
<evidence type="ECO:0008006" key="8">
    <source>
        <dbReference type="Google" id="ProtNLM"/>
    </source>
</evidence>
<reference evidence="6 7" key="1">
    <citation type="submission" date="2014-11" db="EMBL/GenBank/DDBJ databases">
        <title>Complete genome sequence and analysis of Lactobacillus hokkaidonensis LOOC260T.</title>
        <authorList>
            <person name="Tanizawa Y."/>
            <person name="Tohno M."/>
            <person name="Kaminuma E."/>
            <person name="Nakamura Y."/>
            <person name="Arita M."/>
        </authorList>
    </citation>
    <scope>NUCLEOTIDE SEQUENCE [LARGE SCALE GENOMIC DNA]</scope>
    <source>
        <strain evidence="6 7">LOOC260</strain>
    </source>
</reference>
<accession>A0A0A1GY50</accession>
<name>A0A0A1GY50_9LACO</name>
<evidence type="ECO:0000256" key="4">
    <source>
        <dbReference type="ARBA" id="ARBA00023136"/>
    </source>
</evidence>